<evidence type="ECO:0000313" key="2">
    <source>
        <dbReference type="Proteomes" id="UP001054837"/>
    </source>
</evidence>
<protein>
    <recommendedName>
        <fullName evidence="3">Reverse transcriptase domain-containing protein</fullName>
    </recommendedName>
</protein>
<gene>
    <name evidence="1" type="ORF">CDAR_491351</name>
</gene>
<evidence type="ECO:0000313" key="1">
    <source>
        <dbReference type="EMBL" id="GIY90929.1"/>
    </source>
</evidence>
<accession>A0AAV4XAH5</accession>
<comment type="caution">
    <text evidence="1">The sequence shown here is derived from an EMBL/GenBank/DDBJ whole genome shotgun (WGS) entry which is preliminary data.</text>
</comment>
<organism evidence="1 2">
    <name type="scientific">Caerostris darwini</name>
    <dbReference type="NCBI Taxonomy" id="1538125"/>
    <lineage>
        <taxon>Eukaryota</taxon>
        <taxon>Metazoa</taxon>
        <taxon>Ecdysozoa</taxon>
        <taxon>Arthropoda</taxon>
        <taxon>Chelicerata</taxon>
        <taxon>Arachnida</taxon>
        <taxon>Araneae</taxon>
        <taxon>Araneomorphae</taxon>
        <taxon>Entelegynae</taxon>
        <taxon>Araneoidea</taxon>
        <taxon>Araneidae</taxon>
        <taxon>Caerostris</taxon>
    </lineage>
</organism>
<keyword evidence="2" id="KW-1185">Reference proteome</keyword>
<evidence type="ECO:0008006" key="3">
    <source>
        <dbReference type="Google" id="ProtNLM"/>
    </source>
</evidence>
<proteinExistence type="predicted"/>
<dbReference type="EMBL" id="BPLQ01015723">
    <property type="protein sequence ID" value="GIY90929.1"/>
    <property type="molecule type" value="Genomic_DNA"/>
</dbReference>
<sequence>MIVPLDLVNETGIASGICLLCPLLFNLINDFVDSLCTRELLIQSLLFADDLVIWTEGGDSEFYAKNTPISFSFLERWSVENEMTVNPETAIQLFSLSTKHYDINLRFRDQLLKRIGSSAYLGLDLDVNWTGQIKKAVDRG</sequence>
<dbReference type="AlphaFoldDB" id="A0AAV4XAH5"/>
<reference evidence="1 2" key="1">
    <citation type="submission" date="2021-06" db="EMBL/GenBank/DDBJ databases">
        <title>Caerostris darwini draft genome.</title>
        <authorList>
            <person name="Kono N."/>
            <person name="Arakawa K."/>
        </authorList>
    </citation>
    <scope>NUCLEOTIDE SEQUENCE [LARGE SCALE GENOMIC DNA]</scope>
</reference>
<dbReference type="Proteomes" id="UP001054837">
    <property type="component" value="Unassembled WGS sequence"/>
</dbReference>
<name>A0AAV4XAH5_9ARAC</name>